<evidence type="ECO:0000256" key="3">
    <source>
        <dbReference type="ARBA" id="ARBA00002933"/>
    </source>
</evidence>
<dbReference type="GO" id="GO:0006298">
    <property type="term" value="P:mismatch repair"/>
    <property type="evidence" value="ECO:0007669"/>
    <property type="project" value="TreeGrafter"/>
</dbReference>
<evidence type="ECO:0000256" key="14">
    <source>
        <dbReference type="ARBA" id="ARBA00023295"/>
    </source>
</evidence>
<dbReference type="Pfam" id="PF00730">
    <property type="entry name" value="HhH-GPD"/>
    <property type="match status" value="1"/>
</dbReference>
<keyword evidence="8 16" id="KW-0479">Metal-binding</keyword>
<dbReference type="STRING" id="1781255.BH720_17925"/>
<dbReference type="SMART" id="SM00478">
    <property type="entry name" value="ENDO3c"/>
    <property type="match status" value="1"/>
</dbReference>
<evidence type="ECO:0000256" key="12">
    <source>
        <dbReference type="ARBA" id="ARBA00023014"/>
    </source>
</evidence>
<evidence type="ECO:0000256" key="6">
    <source>
        <dbReference type="ARBA" id="ARBA00022023"/>
    </source>
</evidence>
<evidence type="ECO:0000256" key="9">
    <source>
        <dbReference type="ARBA" id="ARBA00022763"/>
    </source>
</evidence>
<keyword evidence="11" id="KW-0408">Iron</keyword>
<dbReference type="InterPro" id="IPR000086">
    <property type="entry name" value="NUDIX_hydrolase_dom"/>
</dbReference>
<dbReference type="GO" id="GO:0051539">
    <property type="term" value="F:4 iron, 4 sulfur cluster binding"/>
    <property type="evidence" value="ECO:0007669"/>
    <property type="project" value="UniProtKB-KW"/>
</dbReference>
<protein>
    <recommendedName>
        <fullName evidence="6">Adenine DNA glycosylase</fullName>
        <ecNumber evidence="5">3.2.2.31</ecNumber>
    </recommendedName>
</protein>
<accession>A0A1E5QGQ6</accession>
<dbReference type="InterPro" id="IPR003265">
    <property type="entry name" value="HhH-GPD_domain"/>
</dbReference>
<dbReference type="GO" id="GO:0046872">
    <property type="term" value="F:metal ion binding"/>
    <property type="evidence" value="ECO:0007669"/>
    <property type="project" value="UniProtKB-KW"/>
</dbReference>
<feature type="binding site" evidence="15">
    <location>
        <position position="364"/>
    </location>
    <ligand>
        <name>8-oxo-dGTP</name>
        <dbReference type="ChEBI" id="CHEBI:77896"/>
    </ligand>
</feature>
<proteinExistence type="inferred from homology"/>
<dbReference type="SUPFAM" id="SSF55811">
    <property type="entry name" value="Nudix"/>
    <property type="match status" value="1"/>
</dbReference>
<keyword evidence="12" id="KW-0411">Iron-sulfur</keyword>
<dbReference type="PROSITE" id="PS51462">
    <property type="entry name" value="NUDIX"/>
    <property type="match status" value="1"/>
</dbReference>
<comment type="cofactor">
    <cofactor evidence="16">
        <name>Mg(2+)</name>
        <dbReference type="ChEBI" id="CHEBI:18420"/>
    </cofactor>
</comment>
<dbReference type="EMBL" id="MJGC01000078">
    <property type="protein sequence ID" value="OEJ73777.1"/>
    <property type="molecule type" value="Genomic_DNA"/>
</dbReference>
<dbReference type="NCBIfam" id="TIGR00586">
    <property type="entry name" value="mutt"/>
    <property type="match status" value="1"/>
</dbReference>
<dbReference type="InterPro" id="IPR029119">
    <property type="entry name" value="MutY_C"/>
</dbReference>
<dbReference type="AlphaFoldDB" id="A0A1E5QGQ6"/>
<evidence type="ECO:0000256" key="15">
    <source>
        <dbReference type="PIRSR" id="PIRSR603561-1"/>
    </source>
</evidence>
<dbReference type="InterPro" id="IPR004036">
    <property type="entry name" value="Endonuclease-III-like_CS2"/>
</dbReference>
<comment type="caution">
    <text evidence="18">The sequence shown here is derived from an EMBL/GenBank/DDBJ whole genome shotgun (WGS) entry which is preliminary data.</text>
</comment>
<keyword evidence="13" id="KW-0234">DNA repair</keyword>
<dbReference type="PROSITE" id="PS01155">
    <property type="entry name" value="ENDONUCLEASE_III_2"/>
    <property type="match status" value="1"/>
</dbReference>
<feature type="binding site" evidence="15">
    <location>
        <begin position="279"/>
        <end position="282"/>
    </location>
    <ligand>
        <name>8-oxo-dGTP</name>
        <dbReference type="ChEBI" id="CHEBI:77896"/>
    </ligand>
</feature>
<sequence length="380" mass="42909">MVRRSNLDLTFSSVGSSSLPNFAVKSLQTTLLNWYDQQGRDLPWRNTRDPYAIWVSEIMLQQTQVKTVIPYYERWLQAFPTVSDLAQAELDRVLKVWQGLGYYARARNLHKAAQEITRNSNGIFPSNVEQVLALPGIGRTTAGGILSAAFNQPLPILDGNVKRVLARLIALEVPPAKALNLLWQLSETLLEPEHPRDFNQALMDLGATVCTPKNPECDRCPWTFQCQAYHLGQQSNFPMRETSAPIPHKFIGVAVIWNEAQQILIDKRHPEGLLGGLWEFPGGKVEAGETLAECIKREIQEELGIEIAVGDHLITIEHAYTHFRVTLNVYHCQHINGIPQPIECEEIRWVTLEEIESYPFPKANIQIIEALKTFVASQVS</sequence>
<dbReference type="InterPro" id="IPR020084">
    <property type="entry name" value="NUDIX_hydrolase_CS"/>
</dbReference>
<dbReference type="InterPro" id="IPR005760">
    <property type="entry name" value="A/G_AdeGlyc_MutY"/>
</dbReference>
<dbReference type="PRINTS" id="PR00502">
    <property type="entry name" value="NUDIXFAMILY"/>
</dbReference>
<dbReference type="GO" id="GO:0006284">
    <property type="term" value="P:base-excision repair"/>
    <property type="evidence" value="ECO:0007669"/>
    <property type="project" value="InterPro"/>
</dbReference>
<dbReference type="CDD" id="cd00056">
    <property type="entry name" value="ENDO3c"/>
    <property type="match status" value="1"/>
</dbReference>
<dbReference type="Gene3D" id="3.90.79.10">
    <property type="entry name" value="Nucleoside Triphosphate Pyrophosphohydrolase"/>
    <property type="match status" value="1"/>
</dbReference>
<keyword evidence="7" id="KW-0004">4Fe-4S</keyword>
<dbReference type="SMART" id="SM00525">
    <property type="entry name" value="FES"/>
    <property type="match status" value="1"/>
</dbReference>
<evidence type="ECO:0000256" key="8">
    <source>
        <dbReference type="ARBA" id="ARBA00022723"/>
    </source>
</evidence>
<dbReference type="Pfam" id="PF14815">
    <property type="entry name" value="NUDIX_4"/>
    <property type="match status" value="1"/>
</dbReference>
<evidence type="ECO:0000259" key="17">
    <source>
        <dbReference type="PROSITE" id="PS51462"/>
    </source>
</evidence>
<comment type="similarity">
    <text evidence="4">Belongs to the Nth/MutY family.</text>
</comment>
<dbReference type="InterPro" id="IPR015797">
    <property type="entry name" value="NUDIX_hydrolase-like_dom_sf"/>
</dbReference>
<comment type="cofactor">
    <cofactor evidence="2">
        <name>[4Fe-4S] cluster</name>
        <dbReference type="ChEBI" id="CHEBI:49883"/>
    </cofactor>
</comment>
<organism evidence="18">
    <name type="scientific">Desertifilum tharense IPPAS B-1220</name>
    <dbReference type="NCBI Taxonomy" id="1781255"/>
    <lineage>
        <taxon>Bacteria</taxon>
        <taxon>Bacillati</taxon>
        <taxon>Cyanobacteriota</taxon>
        <taxon>Cyanophyceae</taxon>
        <taxon>Desertifilales</taxon>
        <taxon>Desertifilaceae</taxon>
        <taxon>Desertifilum</taxon>
    </lineage>
</organism>
<dbReference type="FunFam" id="1.10.340.30:FF:000002">
    <property type="entry name" value="Adenine DNA glycosylase"/>
    <property type="match status" value="1"/>
</dbReference>
<dbReference type="Gene3D" id="1.10.340.30">
    <property type="entry name" value="Hypothetical protein, domain 2"/>
    <property type="match status" value="1"/>
</dbReference>
<dbReference type="PANTHER" id="PTHR42944">
    <property type="entry name" value="ADENINE DNA GLYCOSYLASE"/>
    <property type="match status" value="1"/>
</dbReference>
<gene>
    <name evidence="18" type="ORF">BH720_17925</name>
</gene>
<dbReference type="GO" id="GO:0008413">
    <property type="term" value="F:8-oxo-7,8-dihydroguanosine triphosphate pyrophosphatase activity"/>
    <property type="evidence" value="ECO:0007669"/>
    <property type="project" value="InterPro"/>
</dbReference>
<dbReference type="InterPro" id="IPR011257">
    <property type="entry name" value="DNA_glycosylase"/>
</dbReference>
<comment type="function">
    <text evidence="3">Adenine glycosylase active on G-A mispairs. MutY also corrects error-prone DNA synthesis past GO lesions which are due to the oxidatively damaged form of guanine: 7,8-dihydro-8-oxoguanine (8-oxo-dGTP).</text>
</comment>
<keyword evidence="16" id="KW-0460">Magnesium</keyword>
<comment type="catalytic activity">
    <reaction evidence="1">
        <text>Hydrolyzes free adenine bases from 7,8-dihydro-8-oxoguanine:adenine mismatched double-stranded DNA, leaving an apurinic site.</text>
        <dbReference type="EC" id="3.2.2.31"/>
    </reaction>
</comment>
<evidence type="ECO:0000256" key="4">
    <source>
        <dbReference type="ARBA" id="ARBA00008343"/>
    </source>
</evidence>
<dbReference type="InterPro" id="IPR020476">
    <property type="entry name" value="Nudix_hydrolase"/>
</dbReference>
<dbReference type="PANTHER" id="PTHR42944:SF1">
    <property type="entry name" value="ADENINE DNA GLYCOSYLASE"/>
    <property type="match status" value="1"/>
</dbReference>
<evidence type="ECO:0000256" key="13">
    <source>
        <dbReference type="ARBA" id="ARBA00023204"/>
    </source>
</evidence>
<evidence type="ECO:0000256" key="11">
    <source>
        <dbReference type="ARBA" id="ARBA00023004"/>
    </source>
</evidence>
<dbReference type="CDD" id="cd03425">
    <property type="entry name" value="NUDIX_MutT_NudA_like"/>
    <property type="match status" value="1"/>
</dbReference>
<dbReference type="GO" id="GO:0000701">
    <property type="term" value="F:purine-specific mismatch base pair DNA N-glycosylase activity"/>
    <property type="evidence" value="ECO:0007669"/>
    <property type="project" value="UniProtKB-EC"/>
</dbReference>
<feature type="domain" description="Nudix hydrolase" evidence="17">
    <location>
        <begin position="247"/>
        <end position="373"/>
    </location>
</feature>
<dbReference type="GO" id="GO:0035485">
    <property type="term" value="F:adenine/guanine mispair binding"/>
    <property type="evidence" value="ECO:0007669"/>
    <property type="project" value="TreeGrafter"/>
</dbReference>
<name>A0A1E5QGQ6_9CYAN</name>
<feature type="binding site" evidence="15">
    <location>
        <position position="268"/>
    </location>
    <ligand>
        <name>8-oxo-dGTP</name>
        <dbReference type="ChEBI" id="CHEBI:77896"/>
    </ligand>
</feature>
<evidence type="ECO:0000313" key="18">
    <source>
        <dbReference type="EMBL" id="OEJ73777.1"/>
    </source>
</evidence>
<dbReference type="InterPro" id="IPR003561">
    <property type="entry name" value="Mutator_MutT"/>
</dbReference>
<feature type="binding site" evidence="16">
    <location>
        <position position="282"/>
    </location>
    <ligand>
        <name>Mg(2+)</name>
        <dbReference type="ChEBI" id="CHEBI:18420"/>
    </ligand>
</feature>
<dbReference type="GO" id="GO:0034039">
    <property type="term" value="F:8-oxo-7,8-dihydroguanine DNA N-glycosylase activity"/>
    <property type="evidence" value="ECO:0007669"/>
    <property type="project" value="TreeGrafter"/>
</dbReference>
<dbReference type="EC" id="3.2.2.31" evidence="5"/>
<dbReference type="InterPro" id="IPR023170">
    <property type="entry name" value="HhH_base_excis_C"/>
</dbReference>
<dbReference type="InterPro" id="IPR044298">
    <property type="entry name" value="MIG/MutY"/>
</dbReference>
<dbReference type="OrthoDB" id="9802365at2"/>
<dbReference type="GO" id="GO:0032357">
    <property type="term" value="F:oxidized purine DNA binding"/>
    <property type="evidence" value="ECO:0007669"/>
    <property type="project" value="TreeGrafter"/>
</dbReference>
<dbReference type="InterPro" id="IPR003651">
    <property type="entry name" value="Endonuclease3_FeS-loop_motif"/>
</dbReference>
<dbReference type="PROSITE" id="PS00893">
    <property type="entry name" value="NUDIX_BOX"/>
    <property type="match status" value="1"/>
</dbReference>
<keyword evidence="14" id="KW-0326">Glycosidase</keyword>
<evidence type="ECO:0000256" key="16">
    <source>
        <dbReference type="PIRSR" id="PIRSR603561-2"/>
    </source>
</evidence>
<feature type="binding site" evidence="16">
    <location>
        <position position="302"/>
    </location>
    <ligand>
        <name>Mg(2+)</name>
        <dbReference type="ChEBI" id="CHEBI:18420"/>
    </ligand>
</feature>
<dbReference type="SUPFAM" id="SSF48150">
    <property type="entry name" value="DNA-glycosylase"/>
    <property type="match status" value="1"/>
</dbReference>
<dbReference type="NCBIfam" id="TIGR01084">
    <property type="entry name" value="mutY"/>
    <property type="match status" value="1"/>
</dbReference>
<evidence type="ECO:0000256" key="7">
    <source>
        <dbReference type="ARBA" id="ARBA00022485"/>
    </source>
</evidence>
<dbReference type="Pfam" id="PF10576">
    <property type="entry name" value="EndIII_4Fe-2S"/>
    <property type="match status" value="1"/>
</dbReference>
<dbReference type="Gene3D" id="1.10.1670.10">
    <property type="entry name" value="Helix-hairpin-Helix base-excision DNA repair enzymes (C-terminal)"/>
    <property type="match status" value="1"/>
</dbReference>
<evidence type="ECO:0000256" key="1">
    <source>
        <dbReference type="ARBA" id="ARBA00000843"/>
    </source>
</evidence>
<keyword evidence="9" id="KW-0227">DNA damage</keyword>
<evidence type="ECO:0000256" key="10">
    <source>
        <dbReference type="ARBA" id="ARBA00022801"/>
    </source>
</evidence>
<evidence type="ECO:0000256" key="5">
    <source>
        <dbReference type="ARBA" id="ARBA00012045"/>
    </source>
</evidence>
<keyword evidence="10" id="KW-0378">Hydrolase</keyword>
<evidence type="ECO:0000256" key="2">
    <source>
        <dbReference type="ARBA" id="ARBA00001966"/>
    </source>
</evidence>
<reference evidence="18" key="1">
    <citation type="submission" date="2016-09" db="EMBL/GenBank/DDBJ databases">
        <title>Draft genome of thermotolerant cyanobacterium Desertifilum sp. strain IPPAS B-1220.</title>
        <authorList>
            <person name="Sinetova M.A."/>
            <person name="Bolakhan K."/>
            <person name="Zayadan B.K."/>
            <person name="Mironov K.S."/>
            <person name="Ustinova V."/>
            <person name="Kupriyanova E.V."/>
            <person name="Sidorov R.A."/>
            <person name="Skrypnik A.N."/>
            <person name="Gogoleva N.E."/>
            <person name="Gogolev Y.V."/>
            <person name="Los D.A."/>
        </authorList>
    </citation>
    <scope>NUCLEOTIDE SEQUENCE [LARGE SCALE GENOMIC DNA]</scope>
    <source>
        <strain evidence="18">IPPAS B-1220</strain>
    </source>
</reference>